<sequence>MQRVCFAFASLLLASAWSAPAEASGDYGCYSSWKLAHRDLSGCDNMAALGPGNDTRVNLTLLMQDARSDAAPNAPNLPTPDPLFEWYGFRKSLAPRAEGAEDARYADGEGSRCRSNPTGAAGFEAAVNAARKLSDGERTALIAARRGLQPDCAGAGGSRAALAGTANALRSPLAGAFGHYLQGAAAFYDGDYDAASAEFRALGSAGQPWLKETARYMIGRVEVNRAQIGAFDEYGYPREAAENDSAAISGAEAALRAYLKEYPRGTYAPSARGLLRRVYWLGGQTDRLTAEYAAAFVQSPAARGIDDVTLAEEVDNKLLSQLKPGAVKDPILLATLDLARMRGDAIASDGMCCGGAISREELEGQRTLFSGKAALFDFLLASHAFHVAGQPDEVLRLIPDAARQQRFGPLAFSRQMLRGMALEAKRDRNARGFWLEMLPGATQPHQRAAIELALAMNEERGKTLARVFAAGSPVRNAMIRELLLANVADAALLRQQAKDANAPRHERDVALFTLLYKGVTRGAYRDFLGDLSLVPADAKADSYLWGFPAVEQPPLGIFTRSTALGDIGCSPLRDTATRLAANPREPRGLLCLADFMRANGFDGFALDSERPRDELAGTPSLFAGGVFSRLEIYKRVIGDPKAAADDKAYALYRAVNCYGPSGNNTCGGTEVPIDQRKAWFQRLKKDYPASSWAKALRYYW</sequence>
<evidence type="ECO:0008006" key="4">
    <source>
        <dbReference type="Google" id="ProtNLM"/>
    </source>
</evidence>
<dbReference type="Proteomes" id="UP000706039">
    <property type="component" value="Unassembled WGS sequence"/>
</dbReference>
<evidence type="ECO:0000313" key="2">
    <source>
        <dbReference type="EMBL" id="MBY8821626.1"/>
    </source>
</evidence>
<evidence type="ECO:0000256" key="1">
    <source>
        <dbReference type="SAM" id="SignalP"/>
    </source>
</evidence>
<dbReference type="RefSeq" id="WP_222988727.1">
    <property type="nucleotide sequence ID" value="NZ_JAINVV010000003.1"/>
</dbReference>
<comment type="caution">
    <text evidence="2">The sequence shown here is derived from an EMBL/GenBank/DDBJ whole genome shotgun (WGS) entry which is preliminary data.</text>
</comment>
<proteinExistence type="predicted"/>
<dbReference type="EMBL" id="JAINVV010000003">
    <property type="protein sequence ID" value="MBY8821626.1"/>
    <property type="molecule type" value="Genomic_DNA"/>
</dbReference>
<gene>
    <name evidence="2" type="ORF">K7G82_04935</name>
</gene>
<protein>
    <recommendedName>
        <fullName evidence="4">Outer membrane assembly lipoprotein YfiO</fullName>
    </recommendedName>
</protein>
<feature type="chain" id="PRO_5045522271" description="Outer membrane assembly lipoprotein YfiO" evidence="1">
    <location>
        <begin position="24"/>
        <end position="700"/>
    </location>
</feature>
<keyword evidence="3" id="KW-1185">Reference proteome</keyword>
<name>A0ABS7PK38_9SPHN</name>
<dbReference type="Gene3D" id="1.25.40.10">
    <property type="entry name" value="Tetratricopeptide repeat domain"/>
    <property type="match status" value="1"/>
</dbReference>
<keyword evidence="1" id="KW-0732">Signal</keyword>
<organism evidence="2 3">
    <name type="scientific">Sphingomonas colocasiae</name>
    <dbReference type="NCBI Taxonomy" id="1848973"/>
    <lineage>
        <taxon>Bacteria</taxon>
        <taxon>Pseudomonadati</taxon>
        <taxon>Pseudomonadota</taxon>
        <taxon>Alphaproteobacteria</taxon>
        <taxon>Sphingomonadales</taxon>
        <taxon>Sphingomonadaceae</taxon>
        <taxon>Sphingomonas</taxon>
    </lineage>
</organism>
<dbReference type="InterPro" id="IPR011990">
    <property type="entry name" value="TPR-like_helical_dom_sf"/>
</dbReference>
<feature type="signal peptide" evidence="1">
    <location>
        <begin position="1"/>
        <end position="23"/>
    </location>
</feature>
<accession>A0ABS7PK38</accession>
<evidence type="ECO:0000313" key="3">
    <source>
        <dbReference type="Proteomes" id="UP000706039"/>
    </source>
</evidence>
<reference evidence="2 3" key="1">
    <citation type="submission" date="2021-08" db="EMBL/GenBank/DDBJ databases">
        <authorList>
            <person name="Tuo L."/>
        </authorList>
    </citation>
    <scope>NUCLEOTIDE SEQUENCE [LARGE SCALE GENOMIC DNA]</scope>
    <source>
        <strain evidence="2 3">JCM 31229</strain>
    </source>
</reference>